<dbReference type="InParanoid" id="A0A1V9XVL4"/>
<dbReference type="Proteomes" id="UP000192247">
    <property type="component" value="Unassembled WGS sequence"/>
</dbReference>
<dbReference type="OrthoDB" id="8879391at2759"/>
<comment type="caution">
    <text evidence="2">The sequence shown here is derived from an EMBL/GenBank/DDBJ whole genome shotgun (WGS) entry which is preliminary data.</text>
</comment>
<evidence type="ECO:0000313" key="2">
    <source>
        <dbReference type="EMBL" id="OQR77530.1"/>
    </source>
</evidence>
<name>A0A1V9XVL4_9ACAR</name>
<feature type="region of interest" description="Disordered" evidence="1">
    <location>
        <begin position="14"/>
        <end position="56"/>
    </location>
</feature>
<dbReference type="STRING" id="418985.A0A1V9XVL4"/>
<proteinExistence type="predicted"/>
<organism evidence="2 3">
    <name type="scientific">Tropilaelaps mercedesae</name>
    <dbReference type="NCBI Taxonomy" id="418985"/>
    <lineage>
        <taxon>Eukaryota</taxon>
        <taxon>Metazoa</taxon>
        <taxon>Ecdysozoa</taxon>
        <taxon>Arthropoda</taxon>
        <taxon>Chelicerata</taxon>
        <taxon>Arachnida</taxon>
        <taxon>Acari</taxon>
        <taxon>Parasitiformes</taxon>
        <taxon>Mesostigmata</taxon>
        <taxon>Gamasina</taxon>
        <taxon>Dermanyssoidea</taxon>
        <taxon>Laelapidae</taxon>
        <taxon>Tropilaelaps</taxon>
    </lineage>
</organism>
<sequence length="93" mass="10301">MMAFTDMELARLEAGGPRNASGKNNSSMLSLHSTSVPSRTSLLGKPIKGHPGRASDAAYRKRQAFWYNFLERPRGYRAASYHILMLISGISSR</sequence>
<dbReference type="EMBL" id="MNPL01003417">
    <property type="protein sequence ID" value="OQR77530.1"/>
    <property type="molecule type" value="Genomic_DNA"/>
</dbReference>
<reference evidence="2 3" key="1">
    <citation type="journal article" date="2017" name="Gigascience">
        <title>Draft genome of the honey bee ectoparasitic mite, Tropilaelaps mercedesae, is shaped by the parasitic life history.</title>
        <authorList>
            <person name="Dong X."/>
            <person name="Armstrong S.D."/>
            <person name="Xia D."/>
            <person name="Makepeace B.L."/>
            <person name="Darby A.C."/>
            <person name="Kadowaki T."/>
        </authorList>
    </citation>
    <scope>NUCLEOTIDE SEQUENCE [LARGE SCALE GENOMIC DNA]</scope>
    <source>
        <strain evidence="2">Wuxi-XJTLU</strain>
    </source>
</reference>
<feature type="compositionally biased region" description="Polar residues" evidence="1">
    <location>
        <begin position="21"/>
        <end position="41"/>
    </location>
</feature>
<evidence type="ECO:0000256" key="1">
    <source>
        <dbReference type="SAM" id="MobiDB-lite"/>
    </source>
</evidence>
<keyword evidence="3" id="KW-1185">Reference proteome</keyword>
<evidence type="ECO:0000313" key="3">
    <source>
        <dbReference type="Proteomes" id="UP000192247"/>
    </source>
</evidence>
<protein>
    <submittedName>
        <fullName evidence="2">Potassium voltage-gated channel subfamily KQT member 5-like</fullName>
    </submittedName>
</protein>
<dbReference type="AlphaFoldDB" id="A0A1V9XVL4"/>
<accession>A0A1V9XVL4</accession>
<gene>
    <name evidence="2" type="ORF">BIW11_00428</name>
</gene>